<organism evidence="2 3">
    <name type="scientific">Sphingobacterium zhuxiongii</name>
    <dbReference type="NCBI Taxonomy" id="2662364"/>
    <lineage>
        <taxon>Bacteria</taxon>
        <taxon>Pseudomonadati</taxon>
        <taxon>Bacteroidota</taxon>
        <taxon>Sphingobacteriia</taxon>
        <taxon>Sphingobacteriales</taxon>
        <taxon>Sphingobacteriaceae</taxon>
        <taxon>Sphingobacterium</taxon>
    </lineage>
</organism>
<proteinExistence type="predicted"/>
<sequence>MKKILFTAVASLGLFTAAMAKSDAPKTLSNSTVSSEKTSVVKTDKGVKCSMTVTVRNSRGAIVSSETFVLYGNGGCDTFFESIRNMYRMEGYYMAGPTK</sequence>
<accession>A0A5Q0QA15</accession>
<dbReference type="KEGG" id="sphe:GFH32_11800"/>
<dbReference type="AlphaFoldDB" id="A0A5Q0QA15"/>
<keyword evidence="3" id="KW-1185">Reference proteome</keyword>
<evidence type="ECO:0000313" key="2">
    <source>
        <dbReference type="EMBL" id="QGA26957.1"/>
    </source>
</evidence>
<dbReference type="RefSeq" id="WP_153511799.1">
    <property type="nucleotide sequence ID" value="NZ_CP045652.1"/>
</dbReference>
<name>A0A5Q0QA15_9SPHI</name>
<protein>
    <submittedName>
        <fullName evidence="2">Uncharacterized protein</fullName>
    </submittedName>
</protein>
<gene>
    <name evidence="2" type="ORF">GFH32_11800</name>
</gene>
<reference evidence="2 3" key="1">
    <citation type="submission" date="2019-10" db="EMBL/GenBank/DDBJ databases">
        <authorList>
            <person name="Dong K."/>
        </authorList>
    </citation>
    <scope>NUCLEOTIDE SEQUENCE [LARGE SCALE GENOMIC DNA]</scope>
    <source>
        <strain evidence="3">dk4302</strain>
    </source>
</reference>
<feature type="signal peptide" evidence="1">
    <location>
        <begin position="1"/>
        <end position="20"/>
    </location>
</feature>
<keyword evidence="1" id="KW-0732">Signal</keyword>
<dbReference type="EMBL" id="CP045652">
    <property type="protein sequence ID" value="QGA26957.1"/>
    <property type="molecule type" value="Genomic_DNA"/>
</dbReference>
<evidence type="ECO:0000313" key="3">
    <source>
        <dbReference type="Proteomes" id="UP000326921"/>
    </source>
</evidence>
<evidence type="ECO:0000256" key="1">
    <source>
        <dbReference type="SAM" id="SignalP"/>
    </source>
</evidence>
<dbReference type="Proteomes" id="UP000326921">
    <property type="component" value="Chromosome"/>
</dbReference>
<feature type="chain" id="PRO_5025032983" evidence="1">
    <location>
        <begin position="21"/>
        <end position="99"/>
    </location>
</feature>